<comment type="subcellular location">
    <subcellularLocation>
        <location evidence="1">Cell membrane</location>
        <topology evidence="1">Multi-pass membrane protein</topology>
    </subcellularLocation>
</comment>
<evidence type="ECO:0000313" key="10">
    <source>
        <dbReference type="Proteomes" id="UP000275356"/>
    </source>
</evidence>
<dbReference type="EMBL" id="RKHQ01000001">
    <property type="protein sequence ID" value="ROR97569.1"/>
    <property type="molecule type" value="Genomic_DNA"/>
</dbReference>
<sequence>MGTVAGLLLGAGLLLVWSATWADELPRGESWPVRSWRELTARAGLAGVDPGPVVGLGALAAVLVALVGLGTGIATSVTVAFALVAAALPLAWLWRRARRRVVERRTLWPDVVDDLTSAVRAGLSLPEALVALATRGPAELRPEMALFAAEYRATGRFSDALARWQLALADPVADRIAAALRLADDVGGSDLGRMLRTLSTFLREDLRTRGELAARQSWTVNGARLAVAAPWIVLALMSGRGATAAAFDTPAGVTLLAGGGVTSAVAYALMLRLGRLPEDPRVLRAAAPAPGAGGGTGGPANGGAAGATARPGGVAGSSGVVGSSRSCARRRTAPAARPGGGR</sequence>
<evidence type="ECO:0000256" key="4">
    <source>
        <dbReference type="ARBA" id="ARBA00022989"/>
    </source>
</evidence>
<feature type="domain" description="Type II secretion system protein GspF" evidence="8">
    <location>
        <begin position="113"/>
        <end position="237"/>
    </location>
</feature>
<evidence type="ECO:0000256" key="7">
    <source>
        <dbReference type="SAM" id="Phobius"/>
    </source>
</evidence>
<accession>A0A3N2DCQ3</accession>
<keyword evidence="4 7" id="KW-1133">Transmembrane helix</keyword>
<evidence type="ECO:0000256" key="6">
    <source>
        <dbReference type="SAM" id="MobiDB-lite"/>
    </source>
</evidence>
<evidence type="ECO:0000256" key="2">
    <source>
        <dbReference type="ARBA" id="ARBA00022475"/>
    </source>
</evidence>
<feature type="compositionally biased region" description="Low complexity" evidence="6">
    <location>
        <begin position="333"/>
        <end position="342"/>
    </location>
</feature>
<proteinExistence type="predicted"/>
<dbReference type="InterPro" id="IPR018076">
    <property type="entry name" value="T2SS_GspF_dom"/>
</dbReference>
<protein>
    <submittedName>
        <fullName evidence="9">Tight adherence protein B</fullName>
    </submittedName>
</protein>
<dbReference type="AlphaFoldDB" id="A0A3N2DCQ3"/>
<keyword evidence="10" id="KW-1185">Reference proteome</keyword>
<reference evidence="9 10" key="1">
    <citation type="submission" date="2018-11" db="EMBL/GenBank/DDBJ databases">
        <title>Sequencing the genomes of 1000 actinobacteria strains.</title>
        <authorList>
            <person name="Klenk H.-P."/>
        </authorList>
    </citation>
    <scope>NUCLEOTIDE SEQUENCE [LARGE SCALE GENOMIC DNA]</scope>
    <source>
        <strain evidence="9 10">DSM 13521</strain>
    </source>
</reference>
<gene>
    <name evidence="9" type="ORF">EDD28_2169</name>
</gene>
<keyword evidence="2" id="KW-1003">Cell membrane</keyword>
<dbReference type="RefSeq" id="WP_123739598.1">
    <property type="nucleotide sequence ID" value="NZ_RKHQ01000001.1"/>
</dbReference>
<dbReference type="OrthoDB" id="3217742at2"/>
<evidence type="ECO:0000259" key="8">
    <source>
        <dbReference type="Pfam" id="PF00482"/>
    </source>
</evidence>
<name>A0A3N2DCQ3_9MICO</name>
<keyword evidence="5 7" id="KW-0472">Membrane</keyword>
<evidence type="ECO:0000313" key="9">
    <source>
        <dbReference type="EMBL" id="ROR97569.1"/>
    </source>
</evidence>
<dbReference type="GO" id="GO:0005886">
    <property type="term" value="C:plasma membrane"/>
    <property type="evidence" value="ECO:0007669"/>
    <property type="project" value="UniProtKB-SubCell"/>
</dbReference>
<feature type="transmembrane region" description="Helical" evidence="7">
    <location>
        <begin position="225"/>
        <end position="247"/>
    </location>
</feature>
<feature type="compositionally biased region" description="Low complexity" evidence="6">
    <location>
        <begin position="306"/>
        <end position="326"/>
    </location>
</feature>
<dbReference type="PANTHER" id="PTHR35007:SF1">
    <property type="entry name" value="PILUS ASSEMBLY PROTEIN"/>
    <property type="match status" value="1"/>
</dbReference>
<dbReference type="Proteomes" id="UP000275356">
    <property type="component" value="Unassembled WGS sequence"/>
</dbReference>
<feature type="transmembrane region" description="Helical" evidence="7">
    <location>
        <begin position="61"/>
        <end position="94"/>
    </location>
</feature>
<feature type="transmembrane region" description="Helical" evidence="7">
    <location>
        <begin position="253"/>
        <end position="274"/>
    </location>
</feature>
<comment type="caution">
    <text evidence="9">The sequence shown here is derived from an EMBL/GenBank/DDBJ whole genome shotgun (WGS) entry which is preliminary data.</text>
</comment>
<feature type="compositionally biased region" description="Gly residues" evidence="6">
    <location>
        <begin position="291"/>
        <end position="305"/>
    </location>
</feature>
<keyword evidence="3 7" id="KW-0812">Transmembrane</keyword>
<evidence type="ECO:0000256" key="5">
    <source>
        <dbReference type="ARBA" id="ARBA00023136"/>
    </source>
</evidence>
<evidence type="ECO:0000256" key="1">
    <source>
        <dbReference type="ARBA" id="ARBA00004651"/>
    </source>
</evidence>
<feature type="region of interest" description="Disordered" evidence="6">
    <location>
        <begin position="285"/>
        <end position="342"/>
    </location>
</feature>
<dbReference type="PANTHER" id="PTHR35007">
    <property type="entry name" value="INTEGRAL MEMBRANE PROTEIN-RELATED"/>
    <property type="match status" value="1"/>
</dbReference>
<organism evidence="9 10">
    <name type="scientific">Salana multivorans</name>
    <dbReference type="NCBI Taxonomy" id="120377"/>
    <lineage>
        <taxon>Bacteria</taxon>
        <taxon>Bacillati</taxon>
        <taxon>Actinomycetota</taxon>
        <taxon>Actinomycetes</taxon>
        <taxon>Micrococcales</taxon>
        <taxon>Beutenbergiaceae</taxon>
        <taxon>Salana</taxon>
    </lineage>
</organism>
<evidence type="ECO:0000256" key="3">
    <source>
        <dbReference type="ARBA" id="ARBA00022692"/>
    </source>
</evidence>
<dbReference type="Pfam" id="PF00482">
    <property type="entry name" value="T2SSF"/>
    <property type="match status" value="1"/>
</dbReference>